<dbReference type="OrthoDB" id="9806482at2"/>
<name>A0A2Z5G2L5_9BACT</name>
<protein>
    <submittedName>
        <fullName evidence="2">Protein-tyrosine phosphatase-related protein</fullName>
    </submittedName>
</protein>
<sequence length="177" mass="19376">MIVPYWIDATGLATTEAGTPPRLAIVPCPPGGEQLPASIQSLHNQGIDTLVSLLRADEGRVLRLEAEGRVCRELGVDYKWLPVQDHSIPESMDEFRLVVEQMQNDLRAGRGVGAHCYAGIGRSCLLMACLLCSEGLTPEEAFSRLSAARGLRVPDTWLQIQWVEHFAESLAGKSKQP</sequence>
<reference evidence="2 3" key="1">
    <citation type="journal article" date="2018" name="Front. Microbiol.">
        <title>Hydrolytic Capabilities as a Key to Environmental Success: Chitinolytic and Cellulolytic Acidobacteria From Acidic Sub-arctic Soils and Boreal Peatlands.</title>
        <authorList>
            <person name="Belova S.E."/>
            <person name="Ravin N.V."/>
            <person name="Pankratov T.A."/>
            <person name="Rakitin A.L."/>
            <person name="Ivanova A.A."/>
            <person name="Beletsky A.V."/>
            <person name="Mardanov A.V."/>
            <person name="Sinninghe Damste J.S."/>
            <person name="Dedysh S.N."/>
        </authorList>
    </citation>
    <scope>NUCLEOTIDE SEQUENCE [LARGE SCALE GENOMIC DNA]</scope>
    <source>
        <strain evidence="2 3">SBC82</strain>
    </source>
</reference>
<dbReference type="PROSITE" id="PS50056">
    <property type="entry name" value="TYR_PHOSPHATASE_2"/>
    <property type="match status" value="1"/>
</dbReference>
<dbReference type="EMBL" id="CP030840">
    <property type="protein sequence ID" value="AXC12776.1"/>
    <property type="molecule type" value="Genomic_DNA"/>
</dbReference>
<dbReference type="Gene3D" id="3.90.190.10">
    <property type="entry name" value="Protein tyrosine phosphatase superfamily"/>
    <property type="match status" value="1"/>
</dbReference>
<dbReference type="KEGG" id="abas:ACPOL_3491"/>
<dbReference type="RefSeq" id="WP_114207902.1">
    <property type="nucleotide sequence ID" value="NZ_CP030840.1"/>
</dbReference>
<dbReference type="InterPro" id="IPR029021">
    <property type="entry name" value="Prot-tyrosine_phosphatase-like"/>
</dbReference>
<dbReference type="Pfam" id="PF22785">
    <property type="entry name" value="Tc-R-P"/>
    <property type="match status" value="1"/>
</dbReference>
<proteinExistence type="predicted"/>
<evidence type="ECO:0000259" key="1">
    <source>
        <dbReference type="PROSITE" id="PS50056"/>
    </source>
</evidence>
<evidence type="ECO:0000313" key="3">
    <source>
        <dbReference type="Proteomes" id="UP000253606"/>
    </source>
</evidence>
<keyword evidence="3" id="KW-1185">Reference proteome</keyword>
<dbReference type="Proteomes" id="UP000253606">
    <property type="component" value="Chromosome"/>
</dbReference>
<evidence type="ECO:0000313" key="2">
    <source>
        <dbReference type="EMBL" id="AXC12776.1"/>
    </source>
</evidence>
<accession>A0A2Z5G2L5</accession>
<organism evidence="2 3">
    <name type="scientific">Acidisarcina polymorpha</name>
    <dbReference type="NCBI Taxonomy" id="2211140"/>
    <lineage>
        <taxon>Bacteria</taxon>
        <taxon>Pseudomonadati</taxon>
        <taxon>Acidobacteriota</taxon>
        <taxon>Terriglobia</taxon>
        <taxon>Terriglobales</taxon>
        <taxon>Acidobacteriaceae</taxon>
        <taxon>Acidisarcina</taxon>
    </lineage>
</organism>
<gene>
    <name evidence="2" type="ORF">ACPOL_3491</name>
</gene>
<dbReference type="InterPro" id="IPR000387">
    <property type="entry name" value="Tyr_Pase_dom"/>
</dbReference>
<feature type="domain" description="Tyrosine specific protein phosphatases" evidence="1">
    <location>
        <begin position="93"/>
        <end position="149"/>
    </location>
</feature>
<dbReference type="SUPFAM" id="SSF52799">
    <property type="entry name" value="(Phosphotyrosine protein) phosphatases II"/>
    <property type="match status" value="1"/>
</dbReference>
<dbReference type="AlphaFoldDB" id="A0A2Z5G2L5"/>